<protein>
    <submittedName>
        <fullName evidence="1">Uncharacterized protein</fullName>
    </submittedName>
</protein>
<dbReference type="STRING" id="79883.GCA_001636495_02498"/>
<proteinExistence type="predicted"/>
<organism evidence="1 2">
    <name type="scientific">Sutcliffiella horikoshii</name>
    <dbReference type="NCBI Taxonomy" id="79883"/>
    <lineage>
        <taxon>Bacteria</taxon>
        <taxon>Bacillati</taxon>
        <taxon>Bacillota</taxon>
        <taxon>Bacilli</taxon>
        <taxon>Bacillales</taxon>
        <taxon>Bacillaceae</taxon>
        <taxon>Sutcliffiella</taxon>
    </lineage>
</organism>
<evidence type="ECO:0000313" key="1">
    <source>
        <dbReference type="EMBL" id="TYS68408.1"/>
    </source>
</evidence>
<dbReference type="Proteomes" id="UP000322524">
    <property type="component" value="Unassembled WGS sequence"/>
</dbReference>
<dbReference type="EMBL" id="VTEV01000004">
    <property type="protein sequence ID" value="TYS68408.1"/>
    <property type="molecule type" value="Genomic_DNA"/>
</dbReference>
<dbReference type="AlphaFoldDB" id="A0A5D4T1D4"/>
<gene>
    <name evidence="1" type="ORF">FZC76_11805</name>
</gene>
<sequence>MEYIIEAANVVKNKSTLLHTNLLVKDNKIHYMKEGPFTNAKSMRMDISPYVLTPGHVMLVDNLEQMPFPQFKQFITSNYLKKGCTTLLSLITVQREKELLQTLKRARTFLLNSPIDYYFAVRIPFHKLTPSFVRQCRRYKISAIFLQMDDTTELSSVPWGWIKDALYQFPVTFLPCWQNISPSKKNKKKKEWKLIMKEEKLTHSTECPEQGKPLDLDLLMKIGIYPSKGDLRVGGELDYNLYLSPEGHIIETIENLDYDSHIPEVTVQKGTVIKAGDEVLFRPGFGKECTVTIPGHFLLTEKI</sequence>
<dbReference type="RefSeq" id="WP_148988371.1">
    <property type="nucleotide sequence ID" value="NZ_VTEV01000004.1"/>
</dbReference>
<reference evidence="1 2" key="1">
    <citation type="submission" date="2019-08" db="EMBL/GenBank/DDBJ databases">
        <title>Bacillus genomes from the desert of Cuatro Cienegas, Coahuila.</title>
        <authorList>
            <person name="Olmedo-Alvarez G."/>
        </authorList>
    </citation>
    <scope>NUCLEOTIDE SEQUENCE [LARGE SCALE GENOMIC DNA]</scope>
    <source>
        <strain evidence="1 2">CH28_1T</strain>
    </source>
</reference>
<evidence type="ECO:0000313" key="2">
    <source>
        <dbReference type="Proteomes" id="UP000322524"/>
    </source>
</evidence>
<accession>A0A5D4T1D4</accession>
<name>A0A5D4T1D4_9BACI</name>
<dbReference type="OrthoDB" id="2959323at2"/>
<comment type="caution">
    <text evidence="1">The sequence shown here is derived from an EMBL/GenBank/DDBJ whole genome shotgun (WGS) entry which is preliminary data.</text>
</comment>